<keyword evidence="3" id="KW-1185">Reference proteome</keyword>
<evidence type="ECO:0000256" key="1">
    <source>
        <dbReference type="SAM" id="MobiDB-lite"/>
    </source>
</evidence>
<organism evidence="2 3">
    <name type="scientific">Gnomoniopsis smithogilvyi</name>
    <dbReference type="NCBI Taxonomy" id="1191159"/>
    <lineage>
        <taxon>Eukaryota</taxon>
        <taxon>Fungi</taxon>
        <taxon>Dikarya</taxon>
        <taxon>Ascomycota</taxon>
        <taxon>Pezizomycotina</taxon>
        <taxon>Sordariomycetes</taxon>
        <taxon>Sordariomycetidae</taxon>
        <taxon>Diaporthales</taxon>
        <taxon>Gnomoniaceae</taxon>
        <taxon>Gnomoniopsis</taxon>
    </lineage>
</organism>
<gene>
    <name evidence="2" type="ORF">N0V93_000573</name>
</gene>
<sequence length="618" mass="68810">MERCRHRSETPLDLIKHLIACDEAPRGTVWCEQCDESHGMTRLRSPTQLFRKVMRKRGQAHTTSLASSHGQIETAEVDRRADNLHRTSDHFESPKAVELDSLRLFEMNAIDDFELDSKQVFEMNEPRGFERTPELAVTFEESFQQGQFAKPCATKTPKLAAIESVVELETPQSTFVPSLISSSTASRQISSRKWSGASQASTLLEKSPAGYWQYSDSLDFKLQHSSSEISYPLTAASSCGIEVDAGRGSWIPGVALTMSPEEVMPTKGSHTPWTSNHSTYVHKNLVKPDYSNVIVQSPQYMARNDGHEAGFHKGPAWPPSAPVVGQPWPAASDIPSNSVLSTNKIGVNENHQIRDHGQSLGSANAMVYELDNFTTLTHDSIATLQSGLTSKIETNYPIPKSRRLMRNNALRKTTRLISKFDVVTDISNDTLRCKFPNCSYRPTGQTKNHRCHLKRHERTHIACRQRCPFPNCNKTFPIDRKDNLDAHYRSKHDKNWHPESRQGSRMSGTTISGTSGMGGNESQSSLDEPCVGDNNVVAISDRMNDTGLHGEIAALHGGFLNGISDGKETEMTNISTRDIPDDPLMEWSWNDIETAGRAHYSDLQLQIAAYADQLSMVA</sequence>
<dbReference type="Proteomes" id="UP001140453">
    <property type="component" value="Unassembled WGS sequence"/>
</dbReference>
<feature type="compositionally biased region" description="Low complexity" evidence="1">
    <location>
        <begin position="503"/>
        <end position="514"/>
    </location>
</feature>
<protein>
    <submittedName>
        <fullName evidence="2">Uncharacterized protein</fullName>
    </submittedName>
</protein>
<comment type="caution">
    <text evidence="2">The sequence shown here is derived from an EMBL/GenBank/DDBJ whole genome shotgun (WGS) entry which is preliminary data.</text>
</comment>
<dbReference type="EMBL" id="JAPEVB010000001">
    <property type="protein sequence ID" value="KAJ4396354.1"/>
    <property type="molecule type" value="Genomic_DNA"/>
</dbReference>
<reference evidence="2" key="1">
    <citation type="submission" date="2022-10" db="EMBL/GenBank/DDBJ databases">
        <title>Tapping the CABI collections for fungal endophytes: first genome assemblies for Collariella, Neodidymelliopsis, Ascochyta clinopodiicola, Didymella pomorum, Didymosphaeria variabile, Neocosmospora piperis and Neocucurbitaria cava.</title>
        <authorList>
            <person name="Hill R."/>
        </authorList>
    </citation>
    <scope>NUCLEOTIDE SEQUENCE</scope>
    <source>
        <strain evidence="2">IMI 355082</strain>
    </source>
</reference>
<feature type="compositionally biased region" description="Basic and acidic residues" evidence="1">
    <location>
        <begin position="492"/>
        <end position="502"/>
    </location>
</feature>
<dbReference type="AlphaFoldDB" id="A0A9W8Z0F1"/>
<evidence type="ECO:0000313" key="2">
    <source>
        <dbReference type="EMBL" id="KAJ4396354.1"/>
    </source>
</evidence>
<evidence type="ECO:0000313" key="3">
    <source>
        <dbReference type="Proteomes" id="UP001140453"/>
    </source>
</evidence>
<proteinExistence type="predicted"/>
<accession>A0A9W8Z0F1</accession>
<feature type="region of interest" description="Disordered" evidence="1">
    <location>
        <begin position="492"/>
        <end position="529"/>
    </location>
</feature>
<name>A0A9W8Z0F1_9PEZI</name>